<proteinExistence type="predicted"/>
<dbReference type="Proteomes" id="UP001431783">
    <property type="component" value="Unassembled WGS sequence"/>
</dbReference>
<organism evidence="1 2">
    <name type="scientific">Henosepilachna vigintioctopunctata</name>
    <dbReference type="NCBI Taxonomy" id="420089"/>
    <lineage>
        <taxon>Eukaryota</taxon>
        <taxon>Metazoa</taxon>
        <taxon>Ecdysozoa</taxon>
        <taxon>Arthropoda</taxon>
        <taxon>Hexapoda</taxon>
        <taxon>Insecta</taxon>
        <taxon>Pterygota</taxon>
        <taxon>Neoptera</taxon>
        <taxon>Endopterygota</taxon>
        <taxon>Coleoptera</taxon>
        <taxon>Polyphaga</taxon>
        <taxon>Cucujiformia</taxon>
        <taxon>Coccinelloidea</taxon>
        <taxon>Coccinellidae</taxon>
        <taxon>Epilachninae</taxon>
        <taxon>Epilachnini</taxon>
        <taxon>Henosepilachna</taxon>
    </lineage>
</organism>
<reference evidence="1 2" key="1">
    <citation type="submission" date="2023-03" db="EMBL/GenBank/DDBJ databases">
        <title>Genome insight into feeding habits of ladybird beetles.</title>
        <authorList>
            <person name="Li H.-S."/>
            <person name="Huang Y.-H."/>
            <person name="Pang H."/>
        </authorList>
    </citation>
    <scope>NUCLEOTIDE SEQUENCE [LARGE SCALE GENOMIC DNA]</scope>
    <source>
        <strain evidence="1">SYSU_2023b</strain>
        <tissue evidence="1">Whole body</tissue>
    </source>
</reference>
<accession>A0AAW1UEN5</accession>
<sequence length="122" mass="13639">MNGSVHFSSLRLFLFKLDYADLMRANKLETRANDFIQVGAIPLSPTFPIVSGPGGHTSLCFRCSRRNKDNSHHLYEMWPKSAGRRNPNLSMQFDGVAGGLSSQLGSVRCRISHSRDVSLRIM</sequence>
<name>A0AAW1UEN5_9CUCU</name>
<protein>
    <recommendedName>
        <fullName evidence="3">LysM domain-containing protein</fullName>
    </recommendedName>
</protein>
<evidence type="ECO:0000313" key="2">
    <source>
        <dbReference type="Proteomes" id="UP001431783"/>
    </source>
</evidence>
<dbReference type="AlphaFoldDB" id="A0AAW1UEN5"/>
<dbReference type="EMBL" id="JARQZJ010000061">
    <property type="protein sequence ID" value="KAK9879114.1"/>
    <property type="molecule type" value="Genomic_DNA"/>
</dbReference>
<keyword evidence="2" id="KW-1185">Reference proteome</keyword>
<comment type="caution">
    <text evidence="1">The sequence shown here is derived from an EMBL/GenBank/DDBJ whole genome shotgun (WGS) entry which is preliminary data.</text>
</comment>
<gene>
    <name evidence="1" type="ORF">WA026_003957</name>
</gene>
<evidence type="ECO:0008006" key="3">
    <source>
        <dbReference type="Google" id="ProtNLM"/>
    </source>
</evidence>
<evidence type="ECO:0000313" key="1">
    <source>
        <dbReference type="EMBL" id="KAK9879114.1"/>
    </source>
</evidence>